<dbReference type="EMBL" id="AB854109">
    <property type="protein sequence ID" value="BAN92336.1"/>
    <property type="molecule type" value="Genomic_DNA"/>
</dbReference>
<reference evidence="2 3" key="1">
    <citation type="submission" date="2013-09" db="EMBL/GenBank/DDBJ databases">
        <title>Genomic characterization of Ralstonia solanacearum phage phiRSB3.</title>
        <authorList>
            <person name="Kawasaki T."/>
            <person name="Matsunami M."/>
            <person name="Fujie M."/>
            <person name="Yamada T."/>
        </authorList>
    </citation>
    <scope>NUCLEOTIDE SEQUENCE [LARGE SCALE GENOMIC DNA]</scope>
</reference>
<keyword evidence="3" id="KW-1185">Reference proteome</keyword>
<evidence type="ECO:0000256" key="1">
    <source>
        <dbReference type="SAM" id="MobiDB-lite"/>
    </source>
</evidence>
<evidence type="ECO:0000313" key="2">
    <source>
        <dbReference type="EMBL" id="BAN92336.1"/>
    </source>
</evidence>
<dbReference type="OrthoDB" id="17823at10239"/>
<name>U3TIY3_9CAUD</name>
<protein>
    <submittedName>
        <fullName evidence="2">Uncharacterized protein</fullName>
    </submittedName>
</protein>
<organism evidence="2 3">
    <name type="scientific">Ralstonia phage RSB3</name>
    <dbReference type="NCBI Taxonomy" id="1402875"/>
    <lineage>
        <taxon>Viruses</taxon>
        <taxon>Duplodnaviria</taxon>
        <taxon>Heunggongvirae</taxon>
        <taxon>Uroviricota</taxon>
        <taxon>Caudoviricetes</taxon>
        <taxon>Autographivirales</taxon>
        <taxon>Autoscriptoviridae</taxon>
        <taxon>Jiaoyazivirus</taxon>
        <taxon>Jiaoyazivirus RSB3</taxon>
    </lineage>
</organism>
<feature type="compositionally biased region" description="Low complexity" evidence="1">
    <location>
        <begin position="241"/>
        <end position="295"/>
    </location>
</feature>
<accession>U3TIY3</accession>
<dbReference type="GeneID" id="17699652"/>
<feature type="region of interest" description="Disordered" evidence="1">
    <location>
        <begin position="229"/>
        <end position="295"/>
    </location>
</feature>
<dbReference type="KEGG" id="vg:17699652"/>
<sequence>MTTMTQAEIAALAAELAECDDDMNEVQQGGGFKERRLPEGWSVARFTSYIEKGQHIELFQGKAKDPALMFTVGFELFSPQYLNEDGTPYFIESWDKARSRNEKAGAFKLFKAMNYTGLYKNFAQMLGGVFLVQIKDHLSKNAKPGTEPRSVIGEIRAGIDVVTGQPYACPEPTKLFLFSWAKPTLAAWDSFFIEGTNDQGKSKNWKQEKIAGATDFAGSPLEALLIANGRPIPKGTPQKTGAAPAGAQPAGAAPAAPAGATPGNVPAAAPAPTSAPDTAPAAAPAPAVSSAPAVPATPVAPVAAPVAPVVAAAPVVAPVANAGN</sequence>
<dbReference type="Proteomes" id="UP000016888">
    <property type="component" value="Segment"/>
</dbReference>
<evidence type="ECO:0000313" key="3">
    <source>
        <dbReference type="Proteomes" id="UP000016888"/>
    </source>
</evidence>
<proteinExistence type="predicted"/>
<dbReference type="RefSeq" id="YP_008853913.1">
    <property type="nucleotide sequence ID" value="NC_022917.1"/>
</dbReference>